<dbReference type="Proteomes" id="UP000248961">
    <property type="component" value="Unassembled WGS sequence"/>
</dbReference>
<evidence type="ECO:0000313" key="3">
    <source>
        <dbReference type="EMBL" id="RAL11236.1"/>
    </source>
</evidence>
<feature type="chain" id="PRO_5017336110" evidence="2">
    <location>
        <begin position="22"/>
        <end position="136"/>
    </location>
</feature>
<proteinExistence type="predicted"/>
<keyword evidence="4" id="KW-1185">Reference proteome</keyword>
<dbReference type="RefSeq" id="XP_025550390.1">
    <property type="nucleotide sequence ID" value="XM_025696387.1"/>
</dbReference>
<dbReference type="EMBL" id="KZ824290">
    <property type="protein sequence ID" value="RAL11236.1"/>
    <property type="molecule type" value="Genomic_DNA"/>
</dbReference>
<dbReference type="GeneID" id="37200676"/>
<keyword evidence="2" id="KW-0732">Signal</keyword>
<evidence type="ECO:0000256" key="2">
    <source>
        <dbReference type="SAM" id="SignalP"/>
    </source>
</evidence>
<organism evidence="3 4">
    <name type="scientific">Aspergillus homomorphus (strain CBS 101889)</name>
    <dbReference type="NCBI Taxonomy" id="1450537"/>
    <lineage>
        <taxon>Eukaryota</taxon>
        <taxon>Fungi</taxon>
        <taxon>Dikarya</taxon>
        <taxon>Ascomycota</taxon>
        <taxon>Pezizomycotina</taxon>
        <taxon>Eurotiomycetes</taxon>
        <taxon>Eurotiomycetidae</taxon>
        <taxon>Eurotiales</taxon>
        <taxon>Aspergillaceae</taxon>
        <taxon>Aspergillus</taxon>
        <taxon>Aspergillus subgen. Circumdati</taxon>
    </lineage>
</organism>
<dbReference type="AlphaFoldDB" id="A0A395HUM9"/>
<sequence length="136" mass="14909">MRFLSCFYVLFAALLTWITHAAPTNGGVNCTQLEQQIATLQQGISKANSTNPERVQAAQQLLDGARILQASECNTALAKRINYAPPTGPINVPSLDLVTWVDSTSCKWPPYSESDPSVTNPRDRCEEDQSVNETNP</sequence>
<evidence type="ECO:0000256" key="1">
    <source>
        <dbReference type="SAM" id="MobiDB-lite"/>
    </source>
</evidence>
<accession>A0A395HUM9</accession>
<feature type="signal peptide" evidence="2">
    <location>
        <begin position="1"/>
        <end position="21"/>
    </location>
</feature>
<reference evidence="3 4" key="1">
    <citation type="submission" date="2018-02" db="EMBL/GenBank/DDBJ databases">
        <title>The genomes of Aspergillus section Nigri reveals drivers in fungal speciation.</title>
        <authorList>
            <consortium name="DOE Joint Genome Institute"/>
            <person name="Vesth T.C."/>
            <person name="Nybo J."/>
            <person name="Theobald S."/>
            <person name="Brandl J."/>
            <person name="Frisvad J.C."/>
            <person name="Nielsen K.F."/>
            <person name="Lyhne E.K."/>
            <person name="Kogle M.E."/>
            <person name="Kuo A."/>
            <person name="Riley R."/>
            <person name="Clum A."/>
            <person name="Nolan M."/>
            <person name="Lipzen A."/>
            <person name="Salamov A."/>
            <person name="Henrissat B."/>
            <person name="Wiebenga A."/>
            <person name="De vries R.P."/>
            <person name="Grigoriev I.V."/>
            <person name="Mortensen U.H."/>
            <person name="Andersen M.R."/>
            <person name="Baker S.E."/>
        </authorList>
    </citation>
    <scope>NUCLEOTIDE SEQUENCE [LARGE SCALE GENOMIC DNA]</scope>
    <source>
        <strain evidence="3 4">CBS 101889</strain>
    </source>
</reference>
<gene>
    <name evidence="3" type="ORF">BO97DRAFT_415415</name>
</gene>
<dbReference type="OrthoDB" id="4480800at2759"/>
<feature type="region of interest" description="Disordered" evidence="1">
    <location>
        <begin position="109"/>
        <end position="136"/>
    </location>
</feature>
<protein>
    <submittedName>
        <fullName evidence="3">Uncharacterized protein</fullName>
    </submittedName>
</protein>
<evidence type="ECO:0000313" key="4">
    <source>
        <dbReference type="Proteomes" id="UP000248961"/>
    </source>
</evidence>
<dbReference type="VEuPathDB" id="FungiDB:BO97DRAFT_415415"/>
<name>A0A395HUM9_ASPHC</name>